<comment type="caution">
    <text evidence="2">The sequence shown here is derived from an EMBL/GenBank/DDBJ whole genome shotgun (WGS) entry which is preliminary data.</text>
</comment>
<accession>A0AA41R2L0</accession>
<dbReference type="AlphaFoldDB" id="A0AA41R2L0"/>
<keyword evidence="3" id="KW-1185">Reference proteome</keyword>
<dbReference type="InterPro" id="IPR036457">
    <property type="entry name" value="PPM-type-like_dom_sf"/>
</dbReference>
<dbReference type="SMART" id="SM00331">
    <property type="entry name" value="PP2C_SIG"/>
    <property type="match status" value="1"/>
</dbReference>
<evidence type="ECO:0000313" key="2">
    <source>
        <dbReference type="EMBL" id="MCJ8500511.1"/>
    </source>
</evidence>
<gene>
    <name evidence="2" type="ORF">MRX98_08000</name>
</gene>
<dbReference type="Proteomes" id="UP001165427">
    <property type="component" value="Unassembled WGS sequence"/>
</dbReference>
<dbReference type="PANTHER" id="PTHR13832">
    <property type="entry name" value="PROTEIN PHOSPHATASE 2C"/>
    <property type="match status" value="1"/>
</dbReference>
<name>A0AA41R2L0_9BACT</name>
<reference evidence="2" key="1">
    <citation type="submission" date="2022-04" db="EMBL/GenBank/DDBJ databases">
        <title>Desulfatitalea alkaliphila sp. nov., a novel anaerobic sulfate-reducing bacterium isolated from terrestrial mud volcano, Taman Peninsula, Russia.</title>
        <authorList>
            <person name="Khomyakova M.A."/>
            <person name="Merkel A.Y."/>
            <person name="Slobodkin A.I."/>
        </authorList>
    </citation>
    <scope>NUCLEOTIDE SEQUENCE</scope>
    <source>
        <strain evidence="2">M08but</strain>
    </source>
</reference>
<organism evidence="2 3">
    <name type="scientific">Desulfatitalea alkaliphila</name>
    <dbReference type="NCBI Taxonomy" id="2929485"/>
    <lineage>
        <taxon>Bacteria</taxon>
        <taxon>Pseudomonadati</taxon>
        <taxon>Thermodesulfobacteriota</taxon>
        <taxon>Desulfobacteria</taxon>
        <taxon>Desulfobacterales</taxon>
        <taxon>Desulfosarcinaceae</taxon>
        <taxon>Desulfatitalea</taxon>
    </lineage>
</organism>
<dbReference type="SUPFAM" id="SSF81606">
    <property type="entry name" value="PP2C-like"/>
    <property type="match status" value="1"/>
</dbReference>
<evidence type="ECO:0000313" key="3">
    <source>
        <dbReference type="Proteomes" id="UP001165427"/>
    </source>
</evidence>
<feature type="domain" description="PPM-type phosphatase" evidence="1">
    <location>
        <begin position="5"/>
        <end position="241"/>
    </location>
</feature>
<dbReference type="InterPro" id="IPR001932">
    <property type="entry name" value="PPM-type_phosphatase-like_dom"/>
</dbReference>
<evidence type="ECO:0000259" key="1">
    <source>
        <dbReference type="PROSITE" id="PS51746"/>
    </source>
</evidence>
<dbReference type="PANTHER" id="PTHR13832:SF827">
    <property type="entry name" value="PROTEIN PHOSPHATASE 1L"/>
    <property type="match status" value="1"/>
</dbReference>
<dbReference type="PROSITE" id="PS51746">
    <property type="entry name" value="PPM_2"/>
    <property type="match status" value="1"/>
</dbReference>
<proteinExistence type="predicted"/>
<dbReference type="Gene3D" id="3.60.40.10">
    <property type="entry name" value="PPM-type phosphatase domain"/>
    <property type="match status" value="1"/>
</dbReference>
<dbReference type="Pfam" id="PF13672">
    <property type="entry name" value="PP2C_2"/>
    <property type="match status" value="1"/>
</dbReference>
<dbReference type="GO" id="GO:0004722">
    <property type="term" value="F:protein serine/threonine phosphatase activity"/>
    <property type="evidence" value="ECO:0007669"/>
    <property type="project" value="InterPro"/>
</dbReference>
<dbReference type="SMART" id="SM00332">
    <property type="entry name" value="PP2Cc"/>
    <property type="match status" value="1"/>
</dbReference>
<sequence>MPIIECCGKTDVGRVRSNNEDAFFANPEAGYCLVADGMGGAAAGEMASQIFAQSAEVTFGNNRVPAEQALIECVQSTFRLANDRILQHVADHPHHKGMGCTAELLAFGASGFVIGHMGDSRTYRWRQGTLQQLTKDHSLVQDQIDQGLITAEEARSHKMRNVILRAVGVRPSPALDILRGSVLPGDVFLLCSDGLTDLVEDASISEVLRLSTHLNRQAEKLVALANDAGGKDNITVVLAAVLQT</sequence>
<dbReference type="EMBL" id="JALJRB010000007">
    <property type="protein sequence ID" value="MCJ8500511.1"/>
    <property type="molecule type" value="Genomic_DNA"/>
</dbReference>
<dbReference type="CDD" id="cd00143">
    <property type="entry name" value="PP2Cc"/>
    <property type="match status" value="1"/>
</dbReference>
<protein>
    <submittedName>
        <fullName evidence="2">Stp1/IreP family PP2C-type Ser/Thr phosphatase</fullName>
    </submittedName>
</protein>
<dbReference type="NCBIfam" id="NF033484">
    <property type="entry name" value="Stp1_PP2C_phos"/>
    <property type="match status" value="1"/>
</dbReference>
<dbReference type="InterPro" id="IPR015655">
    <property type="entry name" value="PP2C"/>
</dbReference>